<dbReference type="SUPFAM" id="SSF50978">
    <property type="entry name" value="WD40 repeat-like"/>
    <property type="match status" value="1"/>
</dbReference>
<keyword evidence="6" id="KW-0969">Cilium</keyword>
<dbReference type="SMART" id="SM00320">
    <property type="entry name" value="WD40"/>
    <property type="match status" value="6"/>
</dbReference>
<dbReference type="Pfam" id="PF23409">
    <property type="entry name" value="Beta-prop_EML"/>
    <property type="match status" value="1"/>
</dbReference>
<dbReference type="PROSITE" id="PS00678">
    <property type="entry name" value="WD_REPEATS_1"/>
    <property type="match status" value="1"/>
</dbReference>
<keyword evidence="15" id="KW-1185">Reference proteome</keyword>
<evidence type="ECO:0000256" key="5">
    <source>
        <dbReference type="ARBA" id="ARBA00022846"/>
    </source>
</evidence>
<evidence type="ECO:0000256" key="6">
    <source>
        <dbReference type="ARBA" id="ARBA00023069"/>
    </source>
</evidence>
<evidence type="ECO:0000256" key="2">
    <source>
        <dbReference type="ARBA" id="ARBA00022490"/>
    </source>
</evidence>
<proteinExistence type="inferred from homology"/>
<dbReference type="InterPro" id="IPR055439">
    <property type="entry name" value="Beta-prop_EML_1st"/>
</dbReference>
<dbReference type="GO" id="GO:0005930">
    <property type="term" value="C:axoneme"/>
    <property type="evidence" value="ECO:0007669"/>
    <property type="project" value="UniProtKB-ARBA"/>
</dbReference>
<evidence type="ECO:0000256" key="4">
    <source>
        <dbReference type="ARBA" id="ARBA00022737"/>
    </source>
</evidence>
<feature type="domain" description="EML-like first beta-propeller" evidence="13">
    <location>
        <begin position="9"/>
        <end position="272"/>
    </location>
</feature>
<keyword evidence="7" id="KW-0966">Cell projection</keyword>
<dbReference type="GO" id="GO:0005874">
    <property type="term" value="C:microtubule"/>
    <property type="evidence" value="ECO:0007669"/>
    <property type="project" value="UniProtKB-KW"/>
</dbReference>
<keyword evidence="3 12" id="KW-0853">WD repeat</keyword>
<dbReference type="FunFam" id="2.130.10.10:FF:000173">
    <property type="entry name" value="Cilia- and flagella-associated protein 52"/>
    <property type="match status" value="1"/>
</dbReference>
<evidence type="ECO:0000256" key="3">
    <source>
        <dbReference type="ARBA" id="ARBA00022574"/>
    </source>
</evidence>
<evidence type="ECO:0000259" key="13">
    <source>
        <dbReference type="Pfam" id="PF23409"/>
    </source>
</evidence>
<comment type="subunit">
    <text evidence="11">Microtubule inner protein component of sperm flagellar doublet microtubules. Interacts with BRCA2. Interacts with the CCT chaperonin complex. Interacts with HSP70. Interacts with AK8. Interacts with CFAP45. Interacts with DNAI1. Interacts with IQDC.</text>
</comment>
<dbReference type="Ensembl" id="ENSSGRT00000014601.1">
    <property type="protein sequence ID" value="ENSSGRP00000013502.1"/>
    <property type="gene ID" value="ENSSGRG00000008535.1"/>
</dbReference>
<sequence>IIKSLRSGKQTFLHGHTNSISCISVSKSGHYIASGQVTFMDDHFSLHADVIIWDYEKKGIYARLVLHKTRVEDLSFSPNDKYLVSLGGQEDGSIVVWNIESKEAVCGSPASAQSAGHCLAIEYTSLSNEIFVSAGNGTLRVWELDLPNRKIRPTECQTGQLKRIVKCLEIPNDDNYFCCGTTSGDILKVNLKTRLLNSCGPVKQKFSKGVNGLKVLKTGDILVGSGDGMLSLCSGRNFKTINSVQLEGGVTSVTLRGDRQQFYVGTEAAQIYNLGYTDFKPELIATNHNMKQLQCFVSTFLLPLEGDISFISESLVKTLHLFVQILSRQLSFTLNMHAEKLHCLSFFFFHYLNCCCLIRFTRIGHLKCNFTFEQIGYWEVYDGSAIRELEGSLFGAINGMSISEDGKYFVTGGDDKLLKLWHYSDGEVTHVGIGHSGSITNVRICHNSRYIVSTSADGAILRWRYPQTS</sequence>
<accession>A0A672KP73</accession>
<dbReference type="OMA" id="RIMVYNF"/>
<comment type="similarity">
    <text evidence="8">Belongs to the CFAP52 family.</text>
</comment>
<feature type="repeat" description="WD" evidence="12">
    <location>
        <begin position="397"/>
        <end position="431"/>
    </location>
</feature>
<evidence type="ECO:0000256" key="1">
    <source>
        <dbReference type="ARBA" id="ARBA00004611"/>
    </source>
</evidence>
<dbReference type="InParanoid" id="A0A672KP73"/>
<organism evidence="14 15">
    <name type="scientific">Sinocyclocheilus grahami</name>
    <name type="common">Dianchi golden-line fish</name>
    <name type="synonym">Barbus grahami</name>
    <dbReference type="NCBI Taxonomy" id="75366"/>
    <lineage>
        <taxon>Eukaryota</taxon>
        <taxon>Metazoa</taxon>
        <taxon>Chordata</taxon>
        <taxon>Craniata</taxon>
        <taxon>Vertebrata</taxon>
        <taxon>Euteleostomi</taxon>
        <taxon>Actinopterygii</taxon>
        <taxon>Neopterygii</taxon>
        <taxon>Teleostei</taxon>
        <taxon>Ostariophysi</taxon>
        <taxon>Cypriniformes</taxon>
        <taxon>Cyprinidae</taxon>
        <taxon>Cyprininae</taxon>
        <taxon>Sinocyclocheilus</taxon>
    </lineage>
</organism>
<dbReference type="AlphaFoldDB" id="A0A672KP73"/>
<dbReference type="PANTHER" id="PTHR13720:SF14">
    <property type="entry name" value="CILIA- AND FLAGELLA-ASSOCIATED PROTEIN 52"/>
    <property type="match status" value="1"/>
</dbReference>
<dbReference type="InterPro" id="IPR019775">
    <property type="entry name" value="WD40_repeat_CS"/>
</dbReference>
<dbReference type="PROSITE" id="PS50294">
    <property type="entry name" value="WD_REPEATS_REGION"/>
    <property type="match status" value="1"/>
</dbReference>
<name>A0A672KP73_SINGR</name>
<keyword evidence="4" id="KW-0677">Repeat</keyword>
<evidence type="ECO:0000256" key="12">
    <source>
        <dbReference type="PROSITE-ProRule" id="PRU00221"/>
    </source>
</evidence>
<keyword evidence="2" id="KW-0963">Cytoplasm</keyword>
<evidence type="ECO:0000256" key="7">
    <source>
        <dbReference type="ARBA" id="ARBA00023273"/>
    </source>
</evidence>
<dbReference type="FunFam" id="2.130.10.10:FF:000207">
    <property type="entry name" value="Cilia- and flagella-associated protein 52"/>
    <property type="match status" value="1"/>
</dbReference>
<reference evidence="14" key="2">
    <citation type="submission" date="2025-09" db="UniProtKB">
        <authorList>
            <consortium name="Ensembl"/>
        </authorList>
    </citation>
    <scope>IDENTIFICATION</scope>
</reference>
<evidence type="ECO:0000313" key="15">
    <source>
        <dbReference type="Proteomes" id="UP000472262"/>
    </source>
</evidence>
<evidence type="ECO:0000256" key="8">
    <source>
        <dbReference type="ARBA" id="ARBA00029456"/>
    </source>
</evidence>
<dbReference type="InterPro" id="IPR001680">
    <property type="entry name" value="WD40_rpt"/>
</dbReference>
<dbReference type="Proteomes" id="UP000472262">
    <property type="component" value="Unassembled WGS sequence"/>
</dbReference>
<dbReference type="PANTHER" id="PTHR13720">
    <property type="entry name" value="WD-40 REPEAT PROTEIN"/>
    <property type="match status" value="1"/>
</dbReference>
<dbReference type="PROSITE" id="PS50082">
    <property type="entry name" value="WD_REPEATS_2"/>
    <property type="match status" value="3"/>
</dbReference>
<comment type="subcellular location">
    <subcellularLocation>
        <location evidence="1">Cytoplasm</location>
        <location evidence="1">Cytoskeleton</location>
        <location evidence="1">Flagellum axoneme</location>
    </subcellularLocation>
</comment>
<dbReference type="Pfam" id="PF00400">
    <property type="entry name" value="WD40"/>
    <property type="match status" value="2"/>
</dbReference>
<dbReference type="InterPro" id="IPR036322">
    <property type="entry name" value="WD40_repeat_dom_sf"/>
</dbReference>
<evidence type="ECO:0000313" key="14">
    <source>
        <dbReference type="Ensembl" id="ENSSGRP00000013502.1"/>
    </source>
</evidence>
<dbReference type="Gene3D" id="2.130.10.10">
    <property type="entry name" value="YVTN repeat-like/Quinoprotein amine dehydrogenase"/>
    <property type="match status" value="2"/>
</dbReference>
<feature type="repeat" description="WD" evidence="12">
    <location>
        <begin position="64"/>
        <end position="107"/>
    </location>
</feature>
<evidence type="ECO:0000256" key="9">
    <source>
        <dbReference type="ARBA" id="ARBA00029552"/>
    </source>
</evidence>
<dbReference type="InterPro" id="IPR015943">
    <property type="entry name" value="WD40/YVTN_repeat-like_dom_sf"/>
</dbReference>
<dbReference type="InterPro" id="IPR050630">
    <property type="entry name" value="WD_repeat_EMAP"/>
</dbReference>
<evidence type="ECO:0000256" key="10">
    <source>
        <dbReference type="ARBA" id="ARBA00046056"/>
    </source>
</evidence>
<keyword evidence="5" id="KW-0282">Flagellum</keyword>
<comment type="function">
    <text evidence="10">Microtubule inner protein (MIP) part of the dynein-decorated doublet microtubules (DMTs) in cilia axoneme. Important for proper ciliary and flagellar beating. May act in cooperation with CFAP45 and axonemal dynein subunit DNAH11. May play a role in cell growth and/or survival.</text>
</comment>
<evidence type="ECO:0000256" key="11">
    <source>
        <dbReference type="ARBA" id="ARBA00047117"/>
    </source>
</evidence>
<reference evidence="14" key="1">
    <citation type="submission" date="2025-08" db="UniProtKB">
        <authorList>
            <consortium name="Ensembl"/>
        </authorList>
    </citation>
    <scope>IDENTIFICATION</scope>
</reference>
<feature type="repeat" description="WD" evidence="12">
    <location>
        <begin position="432"/>
        <end position="469"/>
    </location>
</feature>
<protein>
    <recommendedName>
        <fullName evidence="9">Cilia- and flagella-associated protein 52</fullName>
    </recommendedName>
</protein>